<feature type="region of interest" description="Disordered" evidence="3">
    <location>
        <begin position="1"/>
        <end position="20"/>
    </location>
</feature>
<feature type="domain" description="NodB homology" evidence="5">
    <location>
        <begin position="316"/>
        <end position="492"/>
    </location>
</feature>
<keyword evidence="4" id="KW-0812">Transmembrane</keyword>
<dbReference type="PROSITE" id="PS51677">
    <property type="entry name" value="NODB"/>
    <property type="match status" value="1"/>
</dbReference>
<dbReference type="GO" id="GO:0016020">
    <property type="term" value="C:membrane"/>
    <property type="evidence" value="ECO:0007669"/>
    <property type="project" value="TreeGrafter"/>
</dbReference>
<reference evidence="6 7" key="1">
    <citation type="submission" date="2016-01" db="EMBL/GenBank/DDBJ databases">
        <title>Genome sequence of Oerskovia enterophila VJag, an agar and cellulose degrading bacterium.</title>
        <authorList>
            <person name="Poehlein A."/>
            <person name="Jag V."/>
            <person name="Bengelsdorf F."/>
            <person name="Duerre P."/>
            <person name="Daniel R."/>
        </authorList>
    </citation>
    <scope>NUCLEOTIDE SEQUENCE [LARGE SCALE GENOMIC DNA]</scope>
    <source>
        <strain evidence="6 7">VJag</strain>
    </source>
</reference>
<dbReference type="GO" id="GO:0046872">
    <property type="term" value="F:metal ion binding"/>
    <property type="evidence" value="ECO:0007669"/>
    <property type="project" value="UniProtKB-KW"/>
</dbReference>
<dbReference type="GO" id="GO:0005975">
    <property type="term" value="P:carbohydrate metabolic process"/>
    <property type="evidence" value="ECO:0007669"/>
    <property type="project" value="InterPro"/>
</dbReference>
<name>A0A161WQJ3_9CELL</name>
<proteinExistence type="predicted"/>
<evidence type="ECO:0000256" key="2">
    <source>
        <dbReference type="ARBA" id="ARBA00022801"/>
    </source>
</evidence>
<dbReference type="Proteomes" id="UP000076447">
    <property type="component" value="Unassembled WGS sequence"/>
</dbReference>
<dbReference type="SUPFAM" id="SSF88713">
    <property type="entry name" value="Glycoside hydrolase/deacetylase"/>
    <property type="match status" value="1"/>
</dbReference>
<evidence type="ECO:0000313" key="7">
    <source>
        <dbReference type="Proteomes" id="UP000076447"/>
    </source>
</evidence>
<dbReference type="AlphaFoldDB" id="A0A161WQJ3"/>
<dbReference type="Pfam" id="PF01522">
    <property type="entry name" value="Polysacc_deac_1"/>
    <property type="match status" value="1"/>
</dbReference>
<organism evidence="6 7">
    <name type="scientific">Oerskovia enterophila</name>
    <dbReference type="NCBI Taxonomy" id="43678"/>
    <lineage>
        <taxon>Bacteria</taxon>
        <taxon>Bacillati</taxon>
        <taxon>Actinomycetota</taxon>
        <taxon>Actinomycetes</taxon>
        <taxon>Micrococcales</taxon>
        <taxon>Cellulomonadaceae</taxon>
        <taxon>Oerskovia</taxon>
    </lineage>
</organism>
<dbReference type="InterPro" id="IPR002509">
    <property type="entry name" value="NODB_dom"/>
</dbReference>
<dbReference type="OrthoDB" id="9815836at2"/>
<keyword evidence="4" id="KW-0472">Membrane</keyword>
<dbReference type="PATRIC" id="fig|43678.3.peg.3139"/>
<dbReference type="GO" id="GO:0016810">
    <property type="term" value="F:hydrolase activity, acting on carbon-nitrogen (but not peptide) bonds"/>
    <property type="evidence" value="ECO:0007669"/>
    <property type="project" value="InterPro"/>
</dbReference>
<keyword evidence="4" id="KW-1133">Transmembrane helix</keyword>
<accession>A0A161WQJ3</accession>
<feature type="region of interest" description="Disordered" evidence="3">
    <location>
        <begin position="50"/>
        <end position="78"/>
    </location>
</feature>
<feature type="compositionally biased region" description="Pro residues" evidence="3">
    <location>
        <begin position="56"/>
        <end position="66"/>
    </location>
</feature>
<dbReference type="EC" id="3.5.1.-" evidence="6"/>
<dbReference type="PANTHER" id="PTHR10587">
    <property type="entry name" value="GLYCOSYL TRANSFERASE-RELATED"/>
    <property type="match status" value="1"/>
</dbReference>
<evidence type="ECO:0000259" key="5">
    <source>
        <dbReference type="PROSITE" id="PS51677"/>
    </source>
</evidence>
<dbReference type="PANTHER" id="PTHR10587:SF133">
    <property type="entry name" value="CHITIN DEACETYLASE 1-RELATED"/>
    <property type="match status" value="1"/>
</dbReference>
<comment type="caution">
    <text evidence="6">The sequence shown here is derived from an EMBL/GenBank/DDBJ whole genome shotgun (WGS) entry which is preliminary data.</text>
</comment>
<evidence type="ECO:0000256" key="1">
    <source>
        <dbReference type="ARBA" id="ARBA00022723"/>
    </source>
</evidence>
<dbReference type="STRING" id="43678.OJAG_29960"/>
<dbReference type="InterPro" id="IPR011330">
    <property type="entry name" value="Glyco_hydro/deAcase_b/a-brl"/>
</dbReference>
<protein>
    <submittedName>
        <fullName evidence="6">Peptidoglycan-N-acetylmuramic acid deacetylase PdaC</fullName>
        <ecNumber evidence="6">3.5.1.-</ecNumber>
    </submittedName>
</protein>
<evidence type="ECO:0000256" key="4">
    <source>
        <dbReference type="SAM" id="Phobius"/>
    </source>
</evidence>
<dbReference type="RefSeq" id="WP_157516435.1">
    <property type="nucleotide sequence ID" value="NZ_LRIE01000080.1"/>
</dbReference>
<keyword evidence="2 6" id="KW-0378">Hydrolase</keyword>
<dbReference type="Gene3D" id="3.20.20.370">
    <property type="entry name" value="Glycoside hydrolase/deacetylase"/>
    <property type="match status" value="1"/>
</dbReference>
<evidence type="ECO:0000313" key="6">
    <source>
        <dbReference type="EMBL" id="KZM34432.1"/>
    </source>
</evidence>
<feature type="transmembrane region" description="Helical" evidence="4">
    <location>
        <begin position="25"/>
        <end position="46"/>
    </location>
</feature>
<evidence type="ECO:0000256" key="3">
    <source>
        <dbReference type="SAM" id="MobiDB-lite"/>
    </source>
</evidence>
<gene>
    <name evidence="6" type="primary">pdaC</name>
    <name evidence="6" type="ORF">OJAG_29960</name>
</gene>
<dbReference type="EMBL" id="LRIE01000080">
    <property type="protein sequence ID" value="KZM34432.1"/>
    <property type="molecule type" value="Genomic_DNA"/>
</dbReference>
<dbReference type="CDD" id="cd10954">
    <property type="entry name" value="CE4_CtAXE_like"/>
    <property type="match status" value="1"/>
</dbReference>
<sequence length="511" mass="52945">MSPHASPSRGLPPGGSSPARPQNRAVWVVAVLVALLVVAAGVTFFLTRASAQPSAQPSPTPSPTATPVPAERVDPPAVLDPTSVENLEIHQESTADTGDARSISTVAIPGEHSLGRAFGRFVDATTQAYEAAVDPTATGNELNVGWDLVLAQGDVLGVHASTYAFTGGANGELGSQTFYTDLPRATTTWSADLLTADGRKQAAEWAGAALAAAGLGFGEPVPSSEDTFRDVRLGPDGAATLVFSPGLVSARADGELAVRLEPDATRSVLSAVGKQLAEVAASGAPFMGIAPPPVEEPPVAAPPPASPDAPDCSVLKCIALTFDDGPGKYTSQLLDTLAEKQARATFFLVGRSVQANPDLVRREVAEGHAVGNHTWSHPDLSKLGTDQISQELQSTADAVEAASGVRPTLVRPPYGATSDTVTSVLSQRNEPAILWNVDTEDWKNKDSAMTSERALAGARPGAILLMHDIHASTVSAVPGIVDSLRAAGYTLVTVPDLLGHDLVGGHKYFNR</sequence>
<keyword evidence="1" id="KW-0479">Metal-binding</keyword>
<dbReference type="InterPro" id="IPR050248">
    <property type="entry name" value="Polysacc_deacetylase_ArnD"/>
</dbReference>